<organism evidence="1">
    <name type="scientific">Anopheles darlingi</name>
    <name type="common">Mosquito</name>
    <dbReference type="NCBI Taxonomy" id="43151"/>
    <lineage>
        <taxon>Eukaryota</taxon>
        <taxon>Metazoa</taxon>
        <taxon>Ecdysozoa</taxon>
        <taxon>Arthropoda</taxon>
        <taxon>Hexapoda</taxon>
        <taxon>Insecta</taxon>
        <taxon>Pterygota</taxon>
        <taxon>Neoptera</taxon>
        <taxon>Endopterygota</taxon>
        <taxon>Diptera</taxon>
        <taxon>Nematocera</taxon>
        <taxon>Culicoidea</taxon>
        <taxon>Culicidae</taxon>
        <taxon>Anophelinae</taxon>
        <taxon>Anopheles</taxon>
    </lineage>
</organism>
<accession>A0A2M4DQ47</accession>
<dbReference type="PROSITE" id="PS51257">
    <property type="entry name" value="PROKAR_LIPOPROTEIN"/>
    <property type="match status" value="1"/>
</dbReference>
<protein>
    <submittedName>
        <fullName evidence="1">Putative secreted protein</fullName>
    </submittedName>
</protein>
<reference evidence="1" key="1">
    <citation type="submission" date="2018-01" db="EMBL/GenBank/DDBJ databases">
        <title>An insight into the sialome of Amazonian anophelines.</title>
        <authorList>
            <person name="Ribeiro J.M."/>
            <person name="Scarpassa V."/>
            <person name="Calvo E."/>
        </authorList>
    </citation>
    <scope>NUCLEOTIDE SEQUENCE</scope>
</reference>
<evidence type="ECO:0000313" key="1">
    <source>
        <dbReference type="EMBL" id="MBW79686.1"/>
    </source>
</evidence>
<dbReference type="EMBL" id="GGFL01015508">
    <property type="protein sequence ID" value="MBW79686.1"/>
    <property type="molecule type" value="Transcribed_RNA"/>
</dbReference>
<sequence>MQLFRWPFSFPFSSSVAGSACVTIKQSPGNPSLRSDGQCVDGATTLKTTSATLLLIFDVPTTDLPQKK</sequence>
<dbReference type="AlphaFoldDB" id="A0A2M4DQ47"/>
<proteinExistence type="predicted"/>
<name>A0A2M4DQ47_ANODA</name>